<feature type="region of interest" description="Disordered" evidence="1">
    <location>
        <begin position="513"/>
        <end position="557"/>
    </location>
</feature>
<evidence type="ECO:0000256" key="1">
    <source>
        <dbReference type="SAM" id="MobiDB-lite"/>
    </source>
</evidence>
<proteinExistence type="predicted"/>
<keyword evidence="3" id="KW-1185">Reference proteome</keyword>
<dbReference type="Proteomes" id="UP000027265">
    <property type="component" value="Unassembled WGS sequence"/>
</dbReference>
<gene>
    <name evidence="2" type="ORF">JAAARDRAFT_31894</name>
</gene>
<dbReference type="EMBL" id="KL197713">
    <property type="protein sequence ID" value="KDQ60892.1"/>
    <property type="molecule type" value="Genomic_DNA"/>
</dbReference>
<dbReference type="OrthoDB" id="1638493at2759"/>
<dbReference type="HOGENOM" id="CLU_477327_0_0_1"/>
<protein>
    <recommendedName>
        <fullName evidence="4">Arrestin-like N-terminal domain-containing protein</fullName>
    </recommendedName>
</protein>
<dbReference type="InParanoid" id="A0A067QBK3"/>
<dbReference type="AlphaFoldDB" id="A0A067QBK3"/>
<evidence type="ECO:0000313" key="3">
    <source>
        <dbReference type="Proteomes" id="UP000027265"/>
    </source>
</evidence>
<accession>A0A067QBK3</accession>
<reference evidence="3" key="1">
    <citation type="journal article" date="2014" name="Proc. Natl. Acad. Sci. U.S.A.">
        <title>Extensive sampling of basidiomycete genomes demonstrates inadequacy of the white-rot/brown-rot paradigm for wood decay fungi.</title>
        <authorList>
            <person name="Riley R."/>
            <person name="Salamov A.A."/>
            <person name="Brown D.W."/>
            <person name="Nagy L.G."/>
            <person name="Floudas D."/>
            <person name="Held B.W."/>
            <person name="Levasseur A."/>
            <person name="Lombard V."/>
            <person name="Morin E."/>
            <person name="Otillar R."/>
            <person name="Lindquist E.A."/>
            <person name="Sun H."/>
            <person name="LaButti K.M."/>
            <person name="Schmutz J."/>
            <person name="Jabbour D."/>
            <person name="Luo H."/>
            <person name="Baker S.E."/>
            <person name="Pisabarro A.G."/>
            <person name="Walton J.D."/>
            <person name="Blanchette R.A."/>
            <person name="Henrissat B."/>
            <person name="Martin F."/>
            <person name="Cullen D."/>
            <person name="Hibbett D.S."/>
            <person name="Grigoriev I.V."/>
        </authorList>
    </citation>
    <scope>NUCLEOTIDE SEQUENCE [LARGE SCALE GENOMIC DNA]</scope>
    <source>
        <strain evidence="3">MUCL 33604</strain>
    </source>
</reference>
<evidence type="ECO:0008006" key="4">
    <source>
        <dbReference type="Google" id="ProtNLM"/>
    </source>
</evidence>
<evidence type="ECO:0000313" key="2">
    <source>
        <dbReference type="EMBL" id="KDQ60892.1"/>
    </source>
</evidence>
<sequence>MSISIEIHPLSDSLQMYGRPDSSAAYSLSGHVSISLLSTSSLFERRRAVRLLLQSLHITFEGQAELVTPETGYSPLRLCSITRDLAPAERVELNNEGLEDSDKPCTWNVVFNLPIPGWLPATSKFGDSQHGPAGNCYSLHATAKFLVVDDGSQTAWFSSLCSPFRSKTRTIEANPCDIFLSRFAVPPARPSSSTSPFPTATYAIEARSDNVDLPSGSSVIPLEILSKIQILASVPELVDVESSKFPLCLRLRTRDLPESECKKLRVTDFSVDIEQYEKYRTIPPSEYMTQYPIPSQSSQPPFEPLLAPHSVSTLFDLGLVVGGPHSYVTRTFSLLPQNQSGRFQLSGDGSIFAEDANEGSSTNRWFCMETDVPFSQLGHGEDASDKDYSWAGAKKLRVTANTPLFLVRHKLHISLSCTYDLDEASAEAQETPKQISERVHFSIPLEFVQVQPATRVSPIPSGSRSHSPASSISSVSSVAPLISTQPSLPYASSLPAYSQLFHSNGDRKIDYSIPLPLYTPSPHTPSLSHLDEDEGDDEKTPLLTNAPVDPPAFDESL</sequence>
<name>A0A067QBK3_9AGAM</name>
<organism evidence="2 3">
    <name type="scientific">Jaapia argillacea MUCL 33604</name>
    <dbReference type="NCBI Taxonomy" id="933084"/>
    <lineage>
        <taxon>Eukaryota</taxon>
        <taxon>Fungi</taxon>
        <taxon>Dikarya</taxon>
        <taxon>Basidiomycota</taxon>
        <taxon>Agaricomycotina</taxon>
        <taxon>Agaricomycetes</taxon>
        <taxon>Agaricomycetidae</taxon>
        <taxon>Jaapiales</taxon>
        <taxon>Jaapiaceae</taxon>
        <taxon>Jaapia</taxon>
    </lineage>
</organism>
<dbReference type="STRING" id="933084.A0A067QBK3"/>